<sequence>MSYSTTTLALLGVLLFSAGCSSDKDVEPERRFISFQMNGKIMLSEQRNMVYYVPGDKSDTDPTNDKAQMLIQGYTYDKDAVLIHIMGDDVVIKPGVYTNTQPGNAFTIEKFPTMEFIRADETTGNWRVTIHQVKDNPVIGEFSGTAVSMDNGTIHQLTRGYFKLKCQTNGPAIH</sequence>
<dbReference type="Proteomes" id="UP001449657">
    <property type="component" value="Chromosome"/>
</dbReference>
<evidence type="ECO:0000313" key="2">
    <source>
        <dbReference type="Proteomes" id="UP001449657"/>
    </source>
</evidence>
<accession>A0ABZ2Z623</accession>
<organism evidence="1 2">
    <name type="scientific">Chitinophaga caseinilytica</name>
    <dbReference type="NCBI Taxonomy" id="2267521"/>
    <lineage>
        <taxon>Bacteria</taxon>
        <taxon>Pseudomonadati</taxon>
        <taxon>Bacteroidota</taxon>
        <taxon>Chitinophagia</taxon>
        <taxon>Chitinophagales</taxon>
        <taxon>Chitinophagaceae</taxon>
        <taxon>Chitinophaga</taxon>
    </lineage>
</organism>
<keyword evidence="2" id="KW-1185">Reference proteome</keyword>
<dbReference type="EMBL" id="CP150096">
    <property type="protein sequence ID" value="WZN47028.1"/>
    <property type="molecule type" value="Genomic_DNA"/>
</dbReference>
<proteinExistence type="predicted"/>
<evidence type="ECO:0000313" key="1">
    <source>
        <dbReference type="EMBL" id="WZN47028.1"/>
    </source>
</evidence>
<reference evidence="1 2" key="1">
    <citation type="submission" date="2024-03" db="EMBL/GenBank/DDBJ databases">
        <title>Chitinophaga caseinilytica sp. nov., a casein hydrolysing bacterium isolated from forest soil.</title>
        <authorList>
            <person name="Lee D.S."/>
            <person name="Han D.M."/>
            <person name="Baek J.H."/>
            <person name="Choi D.G."/>
            <person name="Jeon J.H."/>
            <person name="Jeon C.O."/>
        </authorList>
    </citation>
    <scope>NUCLEOTIDE SEQUENCE [LARGE SCALE GENOMIC DNA]</scope>
    <source>
        <strain evidence="1 2">KACC 19118</strain>
    </source>
</reference>
<name>A0ABZ2Z623_9BACT</name>
<protein>
    <submittedName>
        <fullName evidence="1">Uncharacterized protein</fullName>
    </submittedName>
</protein>
<dbReference type="RefSeq" id="WP_341841691.1">
    <property type="nucleotide sequence ID" value="NZ_CP149792.1"/>
</dbReference>
<gene>
    <name evidence="1" type="ORF">WJU22_02380</name>
</gene>